<keyword evidence="3" id="KW-1185">Reference proteome</keyword>
<gene>
    <name evidence="2" type="ORF">ACFPQ4_09855</name>
</gene>
<dbReference type="EMBL" id="JBHSNC010000027">
    <property type="protein sequence ID" value="MFC5529748.1"/>
    <property type="molecule type" value="Genomic_DNA"/>
</dbReference>
<dbReference type="RefSeq" id="WP_378111655.1">
    <property type="nucleotide sequence ID" value="NZ_JBHSNC010000027.1"/>
</dbReference>
<evidence type="ECO:0000313" key="3">
    <source>
        <dbReference type="Proteomes" id="UP001596108"/>
    </source>
</evidence>
<accession>A0ABW0QZ82</accession>
<organism evidence="2 3">
    <name type="scientific">Cohnella yongneupensis</name>
    <dbReference type="NCBI Taxonomy" id="425006"/>
    <lineage>
        <taxon>Bacteria</taxon>
        <taxon>Bacillati</taxon>
        <taxon>Bacillota</taxon>
        <taxon>Bacilli</taxon>
        <taxon>Bacillales</taxon>
        <taxon>Paenibacillaceae</taxon>
        <taxon>Cohnella</taxon>
    </lineage>
</organism>
<dbReference type="InterPro" id="IPR058780">
    <property type="entry name" value="YhfM-like_dom"/>
</dbReference>
<comment type="caution">
    <text evidence="2">The sequence shown here is derived from an EMBL/GenBank/DDBJ whole genome shotgun (WGS) entry which is preliminary data.</text>
</comment>
<feature type="domain" description="YhfM-like" evidence="1">
    <location>
        <begin position="60"/>
        <end position="142"/>
    </location>
</feature>
<dbReference type="Proteomes" id="UP001596108">
    <property type="component" value="Unassembled WGS sequence"/>
</dbReference>
<protein>
    <recommendedName>
        <fullName evidence="1">YhfM-like domain-containing protein</fullName>
    </recommendedName>
</protein>
<evidence type="ECO:0000313" key="2">
    <source>
        <dbReference type="EMBL" id="MFC5529748.1"/>
    </source>
</evidence>
<proteinExistence type="predicted"/>
<dbReference type="Pfam" id="PF26353">
    <property type="entry name" value="YhfM"/>
    <property type="match status" value="1"/>
</dbReference>
<sequence length="143" mass="16079">MGTIQRKSLLIILFLFVFEIIGCGNNILDGKEIVEVKLECAELCKTMKTPPFSTKIVAHEQADEIRAFERAIGKATKINGELDYGAMFFMYLTFEDDAQKKYVLNVADEEGTTALLVDTANSGQGYTIPKEQTNELRKIIYNN</sequence>
<evidence type="ECO:0000259" key="1">
    <source>
        <dbReference type="Pfam" id="PF26353"/>
    </source>
</evidence>
<name>A0ABW0QZ82_9BACL</name>
<reference evidence="3" key="1">
    <citation type="journal article" date="2019" name="Int. J. Syst. Evol. Microbiol.">
        <title>The Global Catalogue of Microorganisms (GCM) 10K type strain sequencing project: providing services to taxonomists for standard genome sequencing and annotation.</title>
        <authorList>
            <consortium name="The Broad Institute Genomics Platform"/>
            <consortium name="The Broad Institute Genome Sequencing Center for Infectious Disease"/>
            <person name="Wu L."/>
            <person name="Ma J."/>
        </authorList>
    </citation>
    <scope>NUCLEOTIDE SEQUENCE [LARGE SCALE GENOMIC DNA]</scope>
    <source>
        <strain evidence="3">CGMCC 1.18578</strain>
    </source>
</reference>